<dbReference type="EMBL" id="JELY01003469">
    <property type="protein sequence ID" value="KYF48678.1"/>
    <property type="molecule type" value="Genomic_DNA"/>
</dbReference>
<comment type="caution">
    <text evidence="2">The sequence shown here is derived from an EMBL/GenBank/DDBJ whole genome shotgun (WGS) entry which is preliminary data.</text>
</comment>
<dbReference type="InterPro" id="IPR006440">
    <property type="entry name" value="Doc"/>
</dbReference>
<dbReference type="AlphaFoldDB" id="A0A150P143"/>
<proteinExistence type="predicted"/>
<dbReference type="Proteomes" id="UP000075420">
    <property type="component" value="Unassembled WGS sequence"/>
</dbReference>
<organism evidence="2 3">
    <name type="scientific">Sorangium cellulosum</name>
    <name type="common">Polyangium cellulosum</name>
    <dbReference type="NCBI Taxonomy" id="56"/>
    <lineage>
        <taxon>Bacteria</taxon>
        <taxon>Pseudomonadati</taxon>
        <taxon>Myxococcota</taxon>
        <taxon>Polyangia</taxon>
        <taxon>Polyangiales</taxon>
        <taxon>Polyangiaceae</taxon>
        <taxon>Sorangium</taxon>
    </lineage>
</organism>
<dbReference type="PANTHER" id="PTHR39426">
    <property type="entry name" value="HOMOLOGY TO DEATH-ON-CURING PROTEIN OF PHAGE P1"/>
    <property type="match status" value="1"/>
</dbReference>
<reference evidence="2 3" key="1">
    <citation type="submission" date="2014-02" db="EMBL/GenBank/DDBJ databases">
        <title>The small core and large imbalanced accessory genome model reveals a collaborative survival strategy of Sorangium cellulosum strains in nature.</title>
        <authorList>
            <person name="Han K."/>
            <person name="Peng R."/>
            <person name="Blom J."/>
            <person name="Li Y.-Z."/>
        </authorList>
    </citation>
    <scope>NUCLEOTIDE SEQUENCE [LARGE SCALE GENOMIC DNA]</scope>
    <source>
        <strain evidence="2 3">So0157-25</strain>
    </source>
</reference>
<evidence type="ECO:0000313" key="2">
    <source>
        <dbReference type="EMBL" id="KYF48678.1"/>
    </source>
</evidence>
<dbReference type="PANTHER" id="PTHR39426:SF1">
    <property type="entry name" value="HOMOLOGY TO DEATH-ON-CURING PROTEIN OF PHAGE P1"/>
    <property type="match status" value="1"/>
</dbReference>
<dbReference type="GO" id="GO:0016301">
    <property type="term" value="F:kinase activity"/>
    <property type="evidence" value="ECO:0007669"/>
    <property type="project" value="InterPro"/>
</dbReference>
<sequence>MNEGFHWAFVGMDDVLQLHSAAIDQYGGDPTMAPKAGCVEGSIGNAVTASMYVAEDGEPDLLVSVAYLLVDLAKNHCFVDGNKRVDWSALVRVLDANGFRIVAEQEDAAKLVNDVASGVVDVHGVLRWRSSPDRITAAPGWLDTV</sequence>
<dbReference type="InterPro" id="IPR003812">
    <property type="entry name" value="Fido"/>
</dbReference>
<gene>
    <name evidence="2" type="ORF">BE08_30035</name>
</gene>
<evidence type="ECO:0000259" key="1">
    <source>
        <dbReference type="PROSITE" id="PS51459"/>
    </source>
</evidence>
<protein>
    <recommendedName>
        <fullName evidence="1">Fido domain-containing protein</fullName>
    </recommendedName>
</protein>
<dbReference type="Gene3D" id="1.20.120.1870">
    <property type="entry name" value="Fic/DOC protein, Fido domain"/>
    <property type="match status" value="1"/>
</dbReference>
<evidence type="ECO:0000313" key="3">
    <source>
        <dbReference type="Proteomes" id="UP000075420"/>
    </source>
</evidence>
<dbReference type="Pfam" id="PF02661">
    <property type="entry name" value="Fic"/>
    <property type="match status" value="1"/>
</dbReference>
<accession>A0A150P143</accession>
<dbReference type="PROSITE" id="PS51459">
    <property type="entry name" value="FIDO"/>
    <property type="match status" value="1"/>
</dbReference>
<name>A0A150P143_SORCE</name>
<feature type="domain" description="Fido" evidence="1">
    <location>
        <begin position="10"/>
        <end position="131"/>
    </location>
</feature>
<dbReference type="NCBIfam" id="TIGR01550">
    <property type="entry name" value="DOC_P1"/>
    <property type="match status" value="1"/>
</dbReference>
<dbReference type="InterPro" id="IPR053737">
    <property type="entry name" value="Type_II_TA_Toxin"/>
</dbReference>